<keyword evidence="1" id="KW-0106">Calcium</keyword>
<evidence type="ECO:0000313" key="5">
    <source>
        <dbReference type="Proteomes" id="UP000298551"/>
    </source>
</evidence>
<dbReference type="Gene3D" id="2.150.10.10">
    <property type="entry name" value="Serralysin-like metalloprotease, C-terminal"/>
    <property type="match status" value="2"/>
</dbReference>
<dbReference type="Gene3D" id="3.40.50.410">
    <property type="entry name" value="von Willebrand factor, type A domain"/>
    <property type="match status" value="1"/>
</dbReference>
<proteinExistence type="predicted"/>
<dbReference type="InterPro" id="IPR018511">
    <property type="entry name" value="Hemolysin-typ_Ca-bd_CS"/>
</dbReference>
<feature type="region of interest" description="Disordered" evidence="2">
    <location>
        <begin position="956"/>
        <end position="979"/>
    </location>
</feature>
<accession>A0A4D6XIG1</accession>
<dbReference type="PRINTS" id="PR00313">
    <property type="entry name" value="CABNDNGRPT"/>
</dbReference>
<dbReference type="InterPro" id="IPR010221">
    <property type="entry name" value="VCBS_dom"/>
</dbReference>
<feature type="region of interest" description="Disordered" evidence="2">
    <location>
        <begin position="1198"/>
        <end position="1220"/>
    </location>
</feature>
<dbReference type="InterPro" id="IPR036465">
    <property type="entry name" value="vWFA_dom_sf"/>
</dbReference>
<dbReference type="CDD" id="cd00198">
    <property type="entry name" value="vWFA"/>
    <property type="match status" value="1"/>
</dbReference>
<dbReference type="SMART" id="SM00710">
    <property type="entry name" value="PbH1"/>
    <property type="match status" value="7"/>
</dbReference>
<dbReference type="OrthoDB" id="5192166at2"/>
<protein>
    <submittedName>
        <fullName evidence="4">Retention module-containing protein</fullName>
    </submittedName>
</protein>
<dbReference type="GO" id="GO:0005509">
    <property type="term" value="F:calcium ion binding"/>
    <property type="evidence" value="ECO:0007669"/>
    <property type="project" value="InterPro"/>
</dbReference>
<feature type="domain" description="VWFA" evidence="3">
    <location>
        <begin position="2052"/>
        <end position="2237"/>
    </location>
</feature>
<evidence type="ECO:0000313" key="4">
    <source>
        <dbReference type="EMBL" id="QCI13911.1"/>
    </source>
</evidence>
<dbReference type="SUPFAM" id="SSF53300">
    <property type="entry name" value="vWA-like"/>
    <property type="match status" value="1"/>
</dbReference>
<evidence type="ECO:0000256" key="1">
    <source>
        <dbReference type="ARBA" id="ARBA00022837"/>
    </source>
</evidence>
<gene>
    <name evidence="4" type="ORF">E6B08_22330</name>
</gene>
<feature type="region of interest" description="Disordered" evidence="2">
    <location>
        <begin position="1932"/>
        <end position="1955"/>
    </location>
</feature>
<evidence type="ECO:0000256" key="2">
    <source>
        <dbReference type="SAM" id="MobiDB-lite"/>
    </source>
</evidence>
<feature type="region of interest" description="Disordered" evidence="2">
    <location>
        <begin position="162"/>
        <end position="197"/>
    </location>
</feature>
<feature type="compositionally biased region" description="Polar residues" evidence="2">
    <location>
        <begin position="1940"/>
        <end position="1955"/>
    </location>
</feature>
<dbReference type="Pfam" id="PF00353">
    <property type="entry name" value="HemolysinCabind"/>
    <property type="match status" value="2"/>
</dbReference>
<feature type="compositionally biased region" description="Polar residues" evidence="2">
    <location>
        <begin position="1452"/>
        <end position="1464"/>
    </location>
</feature>
<dbReference type="InterPro" id="IPR019960">
    <property type="entry name" value="T1SS_VCA0849"/>
</dbReference>
<dbReference type="NCBIfam" id="TIGR01965">
    <property type="entry name" value="VCBS_repeat"/>
    <property type="match status" value="12"/>
</dbReference>
<dbReference type="InterPro" id="IPR047777">
    <property type="entry name" value="LapA-like_RM"/>
</dbReference>
<dbReference type="InterPro" id="IPR040853">
    <property type="entry name" value="RapA2_cadherin-like"/>
</dbReference>
<organism evidence="4 5">
    <name type="scientific">Pseudomonas putida</name>
    <name type="common">Arthrobacter siderocapsulatus</name>
    <dbReference type="NCBI Taxonomy" id="303"/>
    <lineage>
        <taxon>Bacteria</taxon>
        <taxon>Pseudomonadati</taxon>
        <taxon>Pseudomonadota</taxon>
        <taxon>Gammaproteobacteria</taxon>
        <taxon>Pseudomonadales</taxon>
        <taxon>Pseudomonadaceae</taxon>
        <taxon>Pseudomonas</taxon>
    </lineage>
</organism>
<dbReference type="InterPro" id="IPR002035">
    <property type="entry name" value="VWF_A"/>
</dbReference>
<dbReference type="Pfam" id="PF13519">
    <property type="entry name" value="VWA_2"/>
    <property type="match status" value="1"/>
</dbReference>
<dbReference type="Proteomes" id="UP000298551">
    <property type="component" value="Chromosome"/>
</dbReference>
<dbReference type="EMBL" id="CP039371">
    <property type="protein sequence ID" value="QCI13911.1"/>
    <property type="molecule type" value="Genomic_DNA"/>
</dbReference>
<evidence type="ECO:0000259" key="3">
    <source>
        <dbReference type="PROSITE" id="PS50234"/>
    </source>
</evidence>
<dbReference type="Pfam" id="PF17803">
    <property type="entry name" value="Cadherin_4"/>
    <property type="match status" value="1"/>
</dbReference>
<feature type="compositionally biased region" description="Polar residues" evidence="2">
    <location>
        <begin position="965"/>
        <end position="977"/>
    </location>
</feature>
<feature type="compositionally biased region" description="Low complexity" evidence="2">
    <location>
        <begin position="111"/>
        <end position="122"/>
    </location>
</feature>
<feature type="region of interest" description="Disordered" evidence="2">
    <location>
        <begin position="102"/>
        <end position="129"/>
    </location>
</feature>
<dbReference type="RefSeq" id="WP_136916000.1">
    <property type="nucleotide sequence ID" value="NZ_CP039371.1"/>
</dbReference>
<name>A0A4D6XIG1_PSEPU</name>
<dbReference type="SMART" id="SM00327">
    <property type="entry name" value="VWA"/>
    <property type="match status" value="1"/>
</dbReference>
<dbReference type="InterPro" id="IPR011049">
    <property type="entry name" value="Serralysin-like_metalloprot_C"/>
</dbReference>
<dbReference type="PROSITE" id="PS00330">
    <property type="entry name" value="HEMOLYSIN_CALCIUM"/>
    <property type="match status" value="3"/>
</dbReference>
<dbReference type="SUPFAM" id="SSF51120">
    <property type="entry name" value="beta-Roll"/>
    <property type="match status" value="2"/>
</dbReference>
<feature type="compositionally biased region" description="Polar residues" evidence="2">
    <location>
        <begin position="1208"/>
        <end position="1220"/>
    </location>
</feature>
<dbReference type="NCBIfam" id="NF033682">
    <property type="entry name" value="retention_LapA"/>
    <property type="match status" value="1"/>
</dbReference>
<dbReference type="Pfam" id="PF17963">
    <property type="entry name" value="Big_9"/>
    <property type="match status" value="11"/>
</dbReference>
<sequence length="2839" mass="288606">MAKLIGVVGKVIGEVFAIGSDGSRRALMEGDRVYAGEQVETGTAGAVAVHLDNGSELTLGRDSRLEMSSDLLASQAPHVQTADLAPTDAQLSDVEKLQQAIAAGQDPSQVAEATAAGPTGSSAAGGQGGGHSFVMLSEVGGRVDPQIGFPTAGFNGIPELASREIGGLDPSNSDDDVQPPTPPEPGTDHPVSLQGLDLSPGELALDEANLAQGSASNPAALTQQGSFTVVAEDGVFNLSVGGINVVTAGVVTGVGQSITTALGNTLTITGYNPATGVVNYSYTLNGAEQHASGAGANDLGEHFPVLVSDSDGDVAQGSLDVTIRDDVPKAVNDTNAVTATEHHAELTGNVLTNDVQGADRVAGGPVIGGTFTGTYGTLVLAADGAYTYTLNTNDPDFKNLGGGGAGLETFTYTIKDADGDTSSATLTLKVNNLDDTVTLDGLKVQGGELTVYEKNLADGSAPNEGALTQQGTFKVIAPDGLQSLSVGGISVVSNGVAAGFPQSITTLEGNTLTVTGYNPSTGVVSYSYTLVDNESHPNGGGANSISEQFTVIAKDIDGDTRSGTLDVNIVDDVPKAVNDTNAVTATEQHTELTGNVLANDVQGADRVAGGPVIAGTFTGTYGTLVLAADGSYTYTLNTNDPDFKNLGGGGAGVETFTYTIKDADGDTSSATLTLKVNNLDDTVTLDGLSVQGGELTVYEKNLADGSAPNEGALTQQGTFKVIAPDGLQSLSVGGIAVVSNGVAAGFPQSITTAQGNTLTVTGYNPTTGVVSYSYTLVDNESHPTGGGANSISEQFTVIAKDLDGDTRTGTLDVNIVDDVPQAAPDSTSVVEGSTVSGNVFLNDKMGADQAGTSNVVVGARAGSDVSKSAIGNLNTEIVGQYGTLTIDAAGNAVYHANPNSVAPAGATDVFVYTIRDTDGDESTTTITINVQDCSLTVAGPGGVTVYEKALDTVQDGNDLAPGKVTGSQPTSTGETASGNLATGVSGGVGGLTFTLVGNAEGQYGQIKLNADGSYTYTLTKAADSPVHQNDGANSVTETFTYEVKDSLGNSTTSTIVITIVDDVPKAYSDFANVYEGGTVSDNVLVNDVTGADVRADGAYVVGVRAGSNTSTSAIGQLDTKVQGQYGYLTLDAQGNAVYHANPNSVAPAGATDTFVYTIRDADGDESTTTLTVKVHDTSLVACEDTDVKVYEKALDLNQDGNDLAPGTVNGSQPGSTGETASGTLVGSVSGGIGALTYTLVDNAVGKYGQLQLNANGTYTYTLTSPADSPVHQNDGANNVTETFTYEVKDSLGNSTTSTIVITIVDDVPKAYSDFANVYEGGTVSDNVLVNDVTGADVRADGAYVVGVRAGSSTSTSAIGQLDTKVQGQYGYLTLDAQGNAVYHANPNSVAPAGATDTFVYTIRDADGDESTTTLTVKVHDTSLVACEDTDVKVYEKALDLNQDGNDLAPGTVTGSQPGSTGETASGTLVGSVSGGIGALTYTLVDNAEGQYGQIKLNADGSYTYTLTKAADSPVHQNDGANNVTETFTYEVKDSLGNSTTSTIVITIVDDVPKAYSDFANVYEGGTVSDNVLFNDVTGADARADGAYVVGVRAGSNTSTSAIGQLDTQVQGQYGYLTLDAQGNAVYHANPNSVAPAGATDTFVYTIRDADGDESTTTITLKVHDISLSVCDDAGVTVYEKALDLTQDGKDLAPGTVVGSQPGSTGETASGTLAGSVNGGIGALTFTLVDNAVGKYGQLQLNANGTYTYTLTSPADSPVHQNDGANNVTETFTYEVKDSLGNSTTSTIVITIVDDVPKAYSDFANVYEGGTVSDNVLVNDVTGADARADGAYVVGVRAGFNTSTSAIGKLGVNVQGDYGYLTLDAQGNAVYHANPNSVAPAGATDTFVYTIRDADGDESTTTISIKVHDVSMSVCDDASVKVYEKALDLNQDGKDLAPGTATGSDPSSTGETASGSLAGSVNGGIGPITYTLLGNATGQYGQIQINPNGSYTYTLTSPANTPGANSASEQFLYKATDSLGNSVTGKITVNVMDDAPSTACAERSVTPSQVDSNILLVIDVSSSMAQSSGVSGLNRLELTKQAISALLDKYDDMGEIKVQIVTFGTGAKVLSDQWVTIDQAKALVANLKAGGSTYYDDAVDSAQTAFDKAGKLTGAQNVSYFFSDGAPTTGHAIDASREGNWESFLDSNGVKSYAIGMGNGANASKLDPLAYDGNSHTDTNSVVVTDLNQLGSVLSGTVQGAPITGSLMTGGGFGADGGFIKALLVDGVTYTFDPKADGGKGGYAVAGGADKATFDTVSNSLSIKTALGGTLLVDMDTGEYTYTSAKGSSGSAVERFGFTASDNDGDTSSATLTVRVNGNSAPVAGADHIITNITGATITVPAEALLHNDSDADNDRLSVSPNTFNTGFADKGAGFGTGAVKTLAFNEHGNKTENQFKALDRSAFALNASNMTAALVVLGYLGSISGSSGANDEDVITVQLRKGETLQLDHDRPAGNITLEWKDENGSYQTIASGQSFTASHDGTYSIHVINEVNPSGSSKSGSEDYKLSLLVNYAQAENEVHHDTYTLSDGHGGGATGAVDITYQAGTTLTGTDNDDVLLAGGGDDTLYGGNGHDVLVGGEGNDKLYGGAGDDLLIGGPGNDLLDGGAGNDTASYASATSGVTVNLGVGTQQNTIGAGLDTLSSIENLIGSDYNDTLIGNGVDNQITGGLGNDMLTGGGGSDTFIWNKGDTGHDTITDFSLGNDHLDLSQLLQGENATAASLDDYLHFKVSGTGTQAVSTIEVSSVAGANATQTIDLTGIDLAQHYGVTAGAGGVISAGQDTATIITGMLNDHSLKVDTV</sequence>
<feature type="region of interest" description="Disordered" evidence="2">
    <location>
        <begin position="1444"/>
        <end position="1464"/>
    </location>
</feature>
<dbReference type="PROSITE" id="PS50234">
    <property type="entry name" value="VWFA"/>
    <property type="match status" value="1"/>
</dbReference>
<reference evidence="5" key="1">
    <citation type="submission" date="2019-04" db="EMBL/GenBank/DDBJ databases">
        <title>Genome sequence of Pseudomonas putida 1290, an auxin catabolizing strain.</title>
        <authorList>
            <person name="Laird T.S."/>
            <person name="Leveau J.H.J."/>
        </authorList>
    </citation>
    <scope>NUCLEOTIDE SEQUENCE [LARGE SCALE GENOMIC DNA]</scope>
    <source>
        <strain evidence="5">1290</strain>
    </source>
</reference>
<dbReference type="NCBIfam" id="TIGR03661">
    <property type="entry name" value="T1SS_VCA0849"/>
    <property type="match status" value="1"/>
</dbReference>
<dbReference type="InterPro" id="IPR006626">
    <property type="entry name" value="PbH1"/>
</dbReference>
<dbReference type="InterPro" id="IPR001343">
    <property type="entry name" value="Hemolysn_Ca-bd"/>
</dbReference>